<proteinExistence type="predicted"/>
<dbReference type="Proteomes" id="UP000257109">
    <property type="component" value="Unassembled WGS sequence"/>
</dbReference>
<dbReference type="EMBL" id="QJKJ01002050">
    <property type="protein sequence ID" value="RDY04598.1"/>
    <property type="molecule type" value="Genomic_DNA"/>
</dbReference>
<comment type="caution">
    <text evidence="1">The sequence shown here is derived from an EMBL/GenBank/DDBJ whole genome shotgun (WGS) entry which is preliminary data.</text>
</comment>
<evidence type="ECO:0000313" key="2">
    <source>
        <dbReference type="Proteomes" id="UP000257109"/>
    </source>
</evidence>
<name>A0A371HP65_MUCPR</name>
<protein>
    <recommendedName>
        <fullName evidence="3">Reverse transcriptase domain-containing protein</fullName>
    </recommendedName>
</protein>
<feature type="non-terminal residue" evidence="1">
    <location>
        <position position="1"/>
    </location>
</feature>
<evidence type="ECO:0008006" key="3">
    <source>
        <dbReference type="Google" id="ProtNLM"/>
    </source>
</evidence>
<evidence type="ECO:0000313" key="1">
    <source>
        <dbReference type="EMBL" id="RDY04598.1"/>
    </source>
</evidence>
<organism evidence="1 2">
    <name type="scientific">Mucuna pruriens</name>
    <name type="common">Velvet bean</name>
    <name type="synonym">Dolichos pruriens</name>
    <dbReference type="NCBI Taxonomy" id="157652"/>
    <lineage>
        <taxon>Eukaryota</taxon>
        <taxon>Viridiplantae</taxon>
        <taxon>Streptophyta</taxon>
        <taxon>Embryophyta</taxon>
        <taxon>Tracheophyta</taxon>
        <taxon>Spermatophyta</taxon>
        <taxon>Magnoliopsida</taxon>
        <taxon>eudicotyledons</taxon>
        <taxon>Gunneridae</taxon>
        <taxon>Pentapetalae</taxon>
        <taxon>rosids</taxon>
        <taxon>fabids</taxon>
        <taxon>Fabales</taxon>
        <taxon>Fabaceae</taxon>
        <taxon>Papilionoideae</taxon>
        <taxon>50 kb inversion clade</taxon>
        <taxon>NPAAA clade</taxon>
        <taxon>indigoferoid/millettioid clade</taxon>
        <taxon>Phaseoleae</taxon>
        <taxon>Mucuna</taxon>
    </lineage>
</organism>
<keyword evidence="2" id="KW-1185">Reference proteome</keyword>
<reference evidence="1" key="1">
    <citation type="submission" date="2018-05" db="EMBL/GenBank/DDBJ databases">
        <title>Draft genome of Mucuna pruriens seed.</title>
        <authorList>
            <person name="Nnadi N.E."/>
            <person name="Vos R."/>
            <person name="Hasami M.H."/>
            <person name="Devisetty U.K."/>
            <person name="Aguiy J.C."/>
        </authorList>
    </citation>
    <scope>NUCLEOTIDE SEQUENCE [LARGE SCALE GENOMIC DNA]</scope>
    <source>
        <strain evidence="1">JCA_2017</strain>
    </source>
</reference>
<accession>A0A371HP65</accession>
<sequence>MRCPSNPFFYVRSLISGFGMPKALIIFGKACHLLVEIKHHAYWAVKRCNLAFDQVGKERKLQLQELEELHMEAYGNSKIYIEKVKHFHDNMILRKEFKVGQKDGPFVITNVFFYGTIEIRNEATGKICKVNKHQLKPFYELPTMMEDDVEDLSLVKATFSEISDTYIEGTTPTLEGPITRGWLKRIQDEVQLNLANHQGPRRRPRRSIGSGNFHAYNREIDRTLYRLRNSRSNEVVNNSSLSCNVSTFGLVSSTSASDPANNADSNSDLGSFGIVSDSNFRVSISQFGLDNMENNGRTLKQLVTPNVMYQPWCIQHPELEQAQSYELKSELIHLWSKFHGLASEDPHKHLKEFHVVCSTMRPHGIPEDYMESLKTTWNP</sequence>
<dbReference type="AlphaFoldDB" id="A0A371HP65"/>
<dbReference type="OrthoDB" id="1422241at2759"/>
<gene>
    <name evidence="1" type="ORF">CR513_11666</name>
</gene>